<accession>A0A0B7MVA8</accession>
<reference evidence="1 2" key="1">
    <citation type="submission" date="2014-09" db="EMBL/GenBank/DDBJ databases">
        <authorList>
            <person name="Ellenberger Sabrina"/>
        </authorList>
    </citation>
    <scope>NUCLEOTIDE SEQUENCE [LARGE SCALE GENOMIC DNA]</scope>
    <source>
        <strain evidence="1 2">CBS 412.66</strain>
    </source>
</reference>
<gene>
    <name evidence="1" type="primary">PARPA_03603.1 scaffold 9253</name>
</gene>
<name>A0A0B7MVA8_9FUNG</name>
<keyword evidence="2" id="KW-1185">Reference proteome</keyword>
<evidence type="ECO:0000313" key="1">
    <source>
        <dbReference type="EMBL" id="CEP09986.1"/>
    </source>
</evidence>
<proteinExistence type="predicted"/>
<protein>
    <submittedName>
        <fullName evidence="1">Uncharacterized protein</fullName>
    </submittedName>
</protein>
<dbReference type="OrthoDB" id="2287075at2759"/>
<evidence type="ECO:0000313" key="2">
    <source>
        <dbReference type="Proteomes" id="UP000054107"/>
    </source>
</evidence>
<dbReference type="EMBL" id="LN723087">
    <property type="protein sequence ID" value="CEP09986.1"/>
    <property type="molecule type" value="Genomic_DNA"/>
</dbReference>
<organism evidence="1 2">
    <name type="scientific">Parasitella parasitica</name>
    <dbReference type="NCBI Taxonomy" id="35722"/>
    <lineage>
        <taxon>Eukaryota</taxon>
        <taxon>Fungi</taxon>
        <taxon>Fungi incertae sedis</taxon>
        <taxon>Mucoromycota</taxon>
        <taxon>Mucoromycotina</taxon>
        <taxon>Mucoromycetes</taxon>
        <taxon>Mucorales</taxon>
        <taxon>Mucorineae</taxon>
        <taxon>Mucoraceae</taxon>
        <taxon>Parasitella</taxon>
    </lineage>
</organism>
<dbReference type="AlphaFoldDB" id="A0A0B7MVA8"/>
<sequence length="210" mass="24543">MEARIPSKTQETRSNYQYAELTRTETFDIQKFANKDFFVQVFTSLVKQSRKGNPSSEKTKEYRELIHKYHEEYCSLSDYTPIELKNSQQIAIYECTKIEVAYTNAVKLQFGNKFRMFINRLTDQKTKANKRREELKKAKKSDSEIKDIIYAEITQPCTQLKIALAAGNARNLPTSILSEGKMSLIEEFFNTYGADYTFEKGNLYYDVKIH</sequence>
<dbReference type="Proteomes" id="UP000054107">
    <property type="component" value="Unassembled WGS sequence"/>
</dbReference>